<sequence length="351" mass="39959">MLKQNIVKKVIEMNNADAFLFVSDVNRYWYTEFQSSYGFVVCTLNKTYLFLDKRYFQKAVDTIKDENIIIIDLKSQQQVLDLLVELGVNKLLVEKEHFLLSDFSFYGKDITKIIPFQSSILRIQKTAKELKNIQKACDIVCETMNWIQTVIEPGMTEIEVSNMVSAHMLDLGAEKNSFDPIVASGPNGAYPHHRPSNRVIENNEFVTIDMGCIYKGYCSDLTRTFPIGTPDQKLIDAYNVVLKSNETGIQSVKYKMNGNELDKICRDIISETEFKDYFVHSTGHGVGIEVHELPNVSTSYNKPLEHNSVITVEPGIYIPGLGGIRIEDMVLVDKDNNHITLTSLANKYRFN</sequence>
<evidence type="ECO:0000259" key="5">
    <source>
        <dbReference type="Pfam" id="PF01321"/>
    </source>
</evidence>
<dbReference type="PANTHER" id="PTHR46112:SF2">
    <property type="entry name" value="XAA-PRO AMINOPEPTIDASE P-RELATED"/>
    <property type="match status" value="1"/>
</dbReference>
<comment type="similarity">
    <text evidence="3">Belongs to the peptidase M24B family.</text>
</comment>
<proteinExistence type="inferred from homology"/>
<keyword evidence="6" id="KW-0645">Protease</keyword>
<dbReference type="InterPro" id="IPR036005">
    <property type="entry name" value="Creatinase/aminopeptidase-like"/>
</dbReference>
<comment type="caution">
    <text evidence="6">The sequence shown here is derived from an EMBL/GenBank/DDBJ whole genome shotgun (WGS) entry which is preliminary data.</text>
</comment>
<evidence type="ECO:0000256" key="2">
    <source>
        <dbReference type="ARBA" id="ARBA00022801"/>
    </source>
</evidence>
<reference evidence="6 7" key="1">
    <citation type="journal article" date="2014" name="PLoS ONE">
        <title>Reduction of Hydrogen Peroxide Accumulation and Toxicity by a Catalase from Mycoplasma iowae.</title>
        <authorList>
            <person name="Pritchard R.E."/>
            <person name="Prassinos A.J."/>
            <person name="Osborne J.D."/>
            <person name="Raviv Z."/>
            <person name="Balish M.F."/>
        </authorList>
    </citation>
    <scope>NUCLEOTIDE SEQUENCE [LARGE SCALE GENOMIC DNA]</scope>
    <source>
        <strain evidence="6 7">DK-CPA</strain>
    </source>
</reference>
<keyword evidence="1 3" id="KW-0479">Metal-binding</keyword>
<dbReference type="AlphaFoldDB" id="A0A084U2Q9"/>
<dbReference type="Gene3D" id="3.90.230.10">
    <property type="entry name" value="Creatinase/methionine aminopeptidase superfamily"/>
    <property type="match status" value="1"/>
</dbReference>
<keyword evidence="6" id="KW-0031">Aminopeptidase</keyword>
<feature type="domain" description="Creatinase N-terminal" evidence="5">
    <location>
        <begin position="9"/>
        <end position="118"/>
    </location>
</feature>
<dbReference type="InterPro" id="IPR000994">
    <property type="entry name" value="Pept_M24"/>
</dbReference>
<dbReference type="GO" id="GO:0046872">
    <property type="term" value="F:metal ion binding"/>
    <property type="evidence" value="ECO:0007669"/>
    <property type="project" value="UniProtKB-KW"/>
</dbReference>
<dbReference type="CDD" id="cd01092">
    <property type="entry name" value="APP-like"/>
    <property type="match status" value="1"/>
</dbReference>
<dbReference type="InterPro" id="IPR029149">
    <property type="entry name" value="Creatin/AminoP/Spt16_N"/>
</dbReference>
<evidence type="ECO:0000256" key="1">
    <source>
        <dbReference type="ARBA" id="ARBA00022723"/>
    </source>
</evidence>
<dbReference type="Pfam" id="PF01321">
    <property type="entry name" value="Creatinase_N"/>
    <property type="match status" value="1"/>
</dbReference>
<gene>
    <name evidence="6" type="primary">pepp</name>
    <name evidence="6" type="ORF">P271_71</name>
</gene>
<dbReference type="Proteomes" id="UP000028523">
    <property type="component" value="Unassembled WGS sequence"/>
</dbReference>
<name>A0A084U2Q9_MALIO</name>
<dbReference type="InterPro" id="IPR050659">
    <property type="entry name" value="Peptidase_M24B"/>
</dbReference>
<dbReference type="InterPro" id="IPR001131">
    <property type="entry name" value="Peptidase_M24B_aminopep-P_CS"/>
</dbReference>
<dbReference type="EMBL" id="AWQU01000088">
    <property type="protein sequence ID" value="KFB07245.1"/>
    <property type="molecule type" value="Genomic_DNA"/>
</dbReference>
<protein>
    <submittedName>
        <fullName evidence="6">Xaa-Pro aminopeptidase</fullName>
    </submittedName>
</protein>
<dbReference type="Pfam" id="PF00557">
    <property type="entry name" value="Peptidase_M24"/>
    <property type="match status" value="1"/>
</dbReference>
<keyword evidence="2" id="KW-0378">Hydrolase</keyword>
<dbReference type="GO" id="GO:0004177">
    <property type="term" value="F:aminopeptidase activity"/>
    <property type="evidence" value="ECO:0007669"/>
    <property type="project" value="UniProtKB-KW"/>
</dbReference>
<accession>A0A084U2Q9</accession>
<dbReference type="PROSITE" id="PS00491">
    <property type="entry name" value="PROLINE_PEPTIDASE"/>
    <property type="match status" value="1"/>
</dbReference>
<evidence type="ECO:0000259" key="4">
    <source>
        <dbReference type="Pfam" id="PF00557"/>
    </source>
</evidence>
<evidence type="ECO:0000256" key="3">
    <source>
        <dbReference type="RuleBase" id="RU000590"/>
    </source>
</evidence>
<feature type="domain" description="Peptidase M24" evidence="4">
    <location>
        <begin position="132"/>
        <end position="333"/>
    </location>
</feature>
<keyword evidence="7" id="KW-1185">Reference proteome</keyword>
<dbReference type="PANTHER" id="PTHR46112">
    <property type="entry name" value="AMINOPEPTIDASE"/>
    <property type="match status" value="1"/>
</dbReference>
<evidence type="ECO:0000313" key="7">
    <source>
        <dbReference type="Proteomes" id="UP000028523"/>
    </source>
</evidence>
<dbReference type="InterPro" id="IPR000587">
    <property type="entry name" value="Creatinase_N"/>
</dbReference>
<organism evidence="6 7">
    <name type="scientific">Malacoplasma iowae DK-CPA</name>
    <dbReference type="NCBI Taxonomy" id="1394179"/>
    <lineage>
        <taxon>Bacteria</taxon>
        <taxon>Bacillati</taxon>
        <taxon>Mycoplasmatota</taxon>
        <taxon>Mycoplasmoidales</taxon>
        <taxon>Mycoplasmoidaceae</taxon>
        <taxon>Malacoplasma</taxon>
    </lineage>
</organism>
<dbReference type="SUPFAM" id="SSF55920">
    <property type="entry name" value="Creatinase/aminopeptidase"/>
    <property type="match status" value="1"/>
</dbReference>
<evidence type="ECO:0000313" key="6">
    <source>
        <dbReference type="EMBL" id="KFB07245.1"/>
    </source>
</evidence>
<dbReference type="Gene3D" id="3.40.350.10">
    <property type="entry name" value="Creatinase/prolidase N-terminal domain"/>
    <property type="match status" value="1"/>
</dbReference>
<dbReference type="SUPFAM" id="SSF53092">
    <property type="entry name" value="Creatinase/prolidase N-terminal domain"/>
    <property type="match status" value="1"/>
</dbReference>